<keyword evidence="10" id="KW-1185">Reference proteome</keyword>
<dbReference type="Gene3D" id="2.60.40.420">
    <property type="entry name" value="Cupredoxins - blue copper proteins"/>
    <property type="match status" value="3"/>
</dbReference>
<dbReference type="InterPro" id="IPR045087">
    <property type="entry name" value="Cu-oxidase_fam"/>
</dbReference>
<dbReference type="STRING" id="356882.A0A423X5Z2"/>
<dbReference type="InterPro" id="IPR001117">
    <property type="entry name" value="Cu-oxidase_2nd"/>
</dbReference>
<evidence type="ECO:0000256" key="3">
    <source>
        <dbReference type="ARBA" id="ARBA00023002"/>
    </source>
</evidence>
<sequence>MSSDIGDLSISVSSAVSPRLISEAVVSKSPWGSRTADQQDPNDIPNTGVTRRYHFTVSRANLAPDGVNRSMILINGQFPGPTIEANWGDMIEVTLENQVVDPAEGATIHWHGMRQVGTPWYDGVPSTSQCPLPPGTSFTYTFQADAYGSSFYHSHYSAQYSAGVFGAIIIHGCKWRLFTTGGAVLSKKDDSDWYHADYNEVVESVVGLPRPLTQPYSDNNLINGKMPYDCSNANVTAHNLTCSSDSDYSVFRFTRGKSYRLRIMNVSSQGMQRFTIDGMNMTVIAHDLVPVVPYETDVVNIGIGQRTDVIVTASGKSTDSLWMRSDVSVKCSTSLQGFAKAAIYYEHADTSILPSTSATPYDDSFCGNVPLDVTTPLYPMDPPAVPATTIQLDIKFAANASGNTLWWVNNETFRADFEYVATRSSHTVLTRYHAYLFPCVTLVLTSLPCSNRHPILLLAKAGNTTYPNPDWLTYNVGSNSSVRIVLNNYSMTNRSQHPMHLHGHNFWVVAEGVGEWDGTVNLKNPMRRDTHILQPGDKELGPGYMVLDYVTDNPGVWPLHCHLAWHVSAGLYVNLIEHPDEIAKMKIPQGVYQTCKDWTGYKGVDMVPEIDAGV</sequence>
<evidence type="ECO:0000256" key="5">
    <source>
        <dbReference type="SAM" id="MobiDB-lite"/>
    </source>
</evidence>
<dbReference type="CDD" id="cd13880">
    <property type="entry name" value="CuRO_2_MaLCC_like"/>
    <property type="match status" value="1"/>
</dbReference>
<dbReference type="GO" id="GO:0016491">
    <property type="term" value="F:oxidoreductase activity"/>
    <property type="evidence" value="ECO:0007669"/>
    <property type="project" value="UniProtKB-KW"/>
</dbReference>
<dbReference type="InterPro" id="IPR033138">
    <property type="entry name" value="Cu_oxidase_CS"/>
</dbReference>
<dbReference type="CDD" id="cd13854">
    <property type="entry name" value="CuRO_1_MaLCC_like"/>
    <property type="match status" value="1"/>
</dbReference>
<gene>
    <name evidence="9" type="ORF">VMCG_01021</name>
</gene>
<dbReference type="InterPro" id="IPR008972">
    <property type="entry name" value="Cupredoxin"/>
</dbReference>
<reference evidence="9 10" key="1">
    <citation type="submission" date="2015-09" db="EMBL/GenBank/DDBJ databases">
        <title>Host preference determinants of Valsa canker pathogens revealed by comparative genomics.</title>
        <authorList>
            <person name="Yin Z."/>
            <person name="Huang L."/>
        </authorList>
    </citation>
    <scope>NUCLEOTIDE SEQUENCE [LARGE SCALE GENOMIC DNA]</scope>
    <source>
        <strain evidence="9 10">03-1</strain>
    </source>
</reference>
<dbReference type="InterPro" id="IPR002355">
    <property type="entry name" value="Cu_oxidase_Cu_BS"/>
</dbReference>
<feature type="domain" description="Plastocyanin-like" evidence="7">
    <location>
        <begin position="465"/>
        <end position="580"/>
    </location>
</feature>
<dbReference type="PROSITE" id="PS00080">
    <property type="entry name" value="MULTICOPPER_OXIDASE2"/>
    <property type="match status" value="1"/>
</dbReference>
<evidence type="ECO:0000259" key="7">
    <source>
        <dbReference type="Pfam" id="PF07731"/>
    </source>
</evidence>
<keyword evidence="4" id="KW-0186">Copper</keyword>
<evidence type="ECO:0000259" key="6">
    <source>
        <dbReference type="Pfam" id="PF00394"/>
    </source>
</evidence>
<evidence type="ECO:0000256" key="4">
    <source>
        <dbReference type="ARBA" id="ARBA00023008"/>
    </source>
</evidence>
<dbReference type="PANTHER" id="PTHR11709:SF145">
    <property type="entry name" value="LCC1"/>
    <property type="match status" value="1"/>
</dbReference>
<dbReference type="EMBL" id="LKEA01000002">
    <property type="protein sequence ID" value="ROW11302.1"/>
    <property type="molecule type" value="Genomic_DNA"/>
</dbReference>
<keyword evidence="3" id="KW-0560">Oxidoreductase</keyword>
<feature type="domain" description="Plastocyanin-like" evidence="6">
    <location>
        <begin position="191"/>
        <end position="346"/>
    </location>
</feature>
<feature type="region of interest" description="Disordered" evidence="5">
    <location>
        <begin position="27"/>
        <end position="49"/>
    </location>
</feature>
<comment type="caution">
    <text evidence="9">The sequence shown here is derived from an EMBL/GenBank/DDBJ whole genome shotgun (WGS) entry which is preliminary data.</text>
</comment>
<dbReference type="InterPro" id="IPR011707">
    <property type="entry name" value="Cu-oxidase-like_N"/>
</dbReference>
<feature type="compositionally biased region" description="Polar residues" evidence="5">
    <location>
        <begin position="30"/>
        <end position="49"/>
    </location>
</feature>
<dbReference type="CDD" id="cd13901">
    <property type="entry name" value="CuRO_3_MaLCC_like"/>
    <property type="match status" value="1"/>
</dbReference>
<dbReference type="Proteomes" id="UP000283895">
    <property type="component" value="Unassembled WGS sequence"/>
</dbReference>
<name>A0A423X5Z2_9PEZI</name>
<evidence type="ECO:0000313" key="9">
    <source>
        <dbReference type="EMBL" id="ROW11302.1"/>
    </source>
</evidence>
<organism evidence="9 10">
    <name type="scientific">Cytospora schulzeri</name>
    <dbReference type="NCBI Taxonomy" id="448051"/>
    <lineage>
        <taxon>Eukaryota</taxon>
        <taxon>Fungi</taxon>
        <taxon>Dikarya</taxon>
        <taxon>Ascomycota</taxon>
        <taxon>Pezizomycotina</taxon>
        <taxon>Sordariomycetes</taxon>
        <taxon>Sordariomycetidae</taxon>
        <taxon>Diaporthales</taxon>
        <taxon>Cytosporaceae</taxon>
        <taxon>Cytospora</taxon>
    </lineage>
</organism>
<keyword evidence="2" id="KW-0479">Metal-binding</keyword>
<dbReference type="OrthoDB" id="2121828at2759"/>
<evidence type="ECO:0000313" key="10">
    <source>
        <dbReference type="Proteomes" id="UP000283895"/>
    </source>
</evidence>
<comment type="similarity">
    <text evidence="1">Belongs to the multicopper oxidase family.</text>
</comment>
<dbReference type="SUPFAM" id="SSF49503">
    <property type="entry name" value="Cupredoxins"/>
    <property type="match status" value="3"/>
</dbReference>
<evidence type="ECO:0000256" key="1">
    <source>
        <dbReference type="ARBA" id="ARBA00010609"/>
    </source>
</evidence>
<dbReference type="GO" id="GO:0005507">
    <property type="term" value="F:copper ion binding"/>
    <property type="evidence" value="ECO:0007669"/>
    <property type="project" value="InterPro"/>
</dbReference>
<dbReference type="Pfam" id="PF07732">
    <property type="entry name" value="Cu-oxidase_3"/>
    <property type="match status" value="1"/>
</dbReference>
<dbReference type="FunFam" id="2.60.40.420:FF:000021">
    <property type="entry name" value="Extracellular dihydrogeodin oxidase/laccase"/>
    <property type="match status" value="1"/>
</dbReference>
<dbReference type="PROSITE" id="PS00079">
    <property type="entry name" value="MULTICOPPER_OXIDASE1"/>
    <property type="match status" value="1"/>
</dbReference>
<dbReference type="PANTHER" id="PTHR11709">
    <property type="entry name" value="MULTI-COPPER OXIDASE"/>
    <property type="match status" value="1"/>
</dbReference>
<feature type="domain" description="Plastocyanin-like" evidence="8">
    <location>
        <begin position="57"/>
        <end position="172"/>
    </location>
</feature>
<dbReference type="InterPro" id="IPR011706">
    <property type="entry name" value="Cu-oxidase_C"/>
</dbReference>
<accession>A0A423X5Z2</accession>
<protein>
    <recommendedName>
        <fullName evidence="11">Multicopper oxidase</fullName>
    </recommendedName>
</protein>
<dbReference type="Pfam" id="PF07731">
    <property type="entry name" value="Cu-oxidase_2"/>
    <property type="match status" value="1"/>
</dbReference>
<evidence type="ECO:0000256" key="2">
    <source>
        <dbReference type="ARBA" id="ARBA00022723"/>
    </source>
</evidence>
<evidence type="ECO:0008006" key="11">
    <source>
        <dbReference type="Google" id="ProtNLM"/>
    </source>
</evidence>
<dbReference type="Pfam" id="PF00394">
    <property type="entry name" value="Cu-oxidase"/>
    <property type="match status" value="1"/>
</dbReference>
<evidence type="ECO:0000259" key="8">
    <source>
        <dbReference type="Pfam" id="PF07732"/>
    </source>
</evidence>
<dbReference type="AlphaFoldDB" id="A0A423X5Z2"/>
<proteinExistence type="inferred from homology"/>